<dbReference type="Pfam" id="PF00300">
    <property type="entry name" value="His_Phos_1"/>
    <property type="match status" value="1"/>
</dbReference>
<dbReference type="AlphaFoldDB" id="A0A3P1WWI7"/>
<accession>A0A3P1WWI7</accession>
<gene>
    <name evidence="1" type="ORF">EII35_04205</name>
</gene>
<dbReference type="PANTHER" id="PTHR48100">
    <property type="entry name" value="BROAD-SPECIFICITY PHOSPHATASE YOR283W-RELATED"/>
    <property type="match status" value="1"/>
</dbReference>
<dbReference type="GO" id="GO:0016791">
    <property type="term" value="F:phosphatase activity"/>
    <property type="evidence" value="ECO:0007669"/>
    <property type="project" value="TreeGrafter"/>
</dbReference>
<dbReference type="RefSeq" id="WP_125227206.1">
    <property type="nucleotide sequence ID" value="NZ_RQYT01000005.1"/>
</dbReference>
<dbReference type="InterPro" id="IPR029033">
    <property type="entry name" value="His_PPase_superfam"/>
</dbReference>
<dbReference type="Proteomes" id="UP000280935">
    <property type="component" value="Unassembled WGS sequence"/>
</dbReference>
<name>A0A3P1WWI7_9ACTN</name>
<dbReference type="GO" id="GO:0005737">
    <property type="term" value="C:cytoplasm"/>
    <property type="evidence" value="ECO:0007669"/>
    <property type="project" value="TreeGrafter"/>
</dbReference>
<dbReference type="EMBL" id="RQYT01000005">
    <property type="protein sequence ID" value="RRD50601.1"/>
    <property type="molecule type" value="Genomic_DNA"/>
</dbReference>
<comment type="caution">
    <text evidence="1">The sequence shown here is derived from an EMBL/GenBank/DDBJ whole genome shotgun (WGS) entry which is preliminary data.</text>
</comment>
<evidence type="ECO:0000313" key="2">
    <source>
        <dbReference type="Proteomes" id="UP000280935"/>
    </source>
</evidence>
<dbReference type="InterPro" id="IPR013078">
    <property type="entry name" value="His_Pase_superF_clade-1"/>
</dbReference>
<dbReference type="InterPro" id="IPR050275">
    <property type="entry name" value="PGM_Phosphatase"/>
</dbReference>
<sequence>MDLIFIRHAESTNNRNWELNRDESDRVPDPGLTDLGRAQAEALAEWFPGFAPRPTHIFVSPFMRTLLTAVPLVDRLDVTAEVRPDLMERSGPFVGPIMDHVAHPGSPRSVLEAVSPRFLLPESITEEGWWQGPFETRDRAIDRARALAEWLRTAFEPEDCVVLISHGAIGSLLATAMFCPGELRRDSSQIRGETTSWFALDNTSVSWLRTHPGGDTEMRAFNRVDHLVHAGLHSATMAQPS</sequence>
<protein>
    <submittedName>
        <fullName evidence="1">Histidine phosphatase family protein</fullName>
    </submittedName>
</protein>
<dbReference type="PANTHER" id="PTHR48100:SF1">
    <property type="entry name" value="HISTIDINE PHOSPHATASE FAMILY PROTEIN-RELATED"/>
    <property type="match status" value="1"/>
</dbReference>
<dbReference type="OrthoDB" id="9793115at2"/>
<organism evidence="1 2">
    <name type="scientific">Arachnia propionica</name>
    <dbReference type="NCBI Taxonomy" id="1750"/>
    <lineage>
        <taxon>Bacteria</taxon>
        <taxon>Bacillati</taxon>
        <taxon>Actinomycetota</taxon>
        <taxon>Actinomycetes</taxon>
        <taxon>Propionibacteriales</taxon>
        <taxon>Propionibacteriaceae</taxon>
        <taxon>Arachnia</taxon>
    </lineage>
</organism>
<reference evidence="1 2" key="1">
    <citation type="submission" date="2018-11" db="EMBL/GenBank/DDBJ databases">
        <title>Genomes From Bacteria Associated with the Canine Oral Cavity: a Test Case for Automated Genome-Based Taxonomic Assignment.</title>
        <authorList>
            <person name="Coil D.A."/>
            <person name="Jospin G."/>
            <person name="Darling A.E."/>
            <person name="Wallis C."/>
            <person name="Davis I.J."/>
            <person name="Harris S."/>
            <person name="Eisen J.A."/>
            <person name="Holcombe L.J."/>
            <person name="O'Flynn C."/>
        </authorList>
    </citation>
    <scope>NUCLEOTIDE SEQUENCE [LARGE SCALE GENOMIC DNA]</scope>
    <source>
        <strain evidence="1 2">OH2822_COT-296</strain>
    </source>
</reference>
<dbReference type="Gene3D" id="3.40.50.1240">
    <property type="entry name" value="Phosphoglycerate mutase-like"/>
    <property type="match status" value="1"/>
</dbReference>
<dbReference type="SMART" id="SM00855">
    <property type="entry name" value="PGAM"/>
    <property type="match status" value="1"/>
</dbReference>
<proteinExistence type="predicted"/>
<evidence type="ECO:0000313" key="1">
    <source>
        <dbReference type="EMBL" id="RRD50601.1"/>
    </source>
</evidence>
<dbReference type="SUPFAM" id="SSF53254">
    <property type="entry name" value="Phosphoglycerate mutase-like"/>
    <property type="match status" value="1"/>
</dbReference>
<dbReference type="CDD" id="cd07067">
    <property type="entry name" value="HP_PGM_like"/>
    <property type="match status" value="1"/>
</dbReference>